<keyword evidence="2" id="KW-1185">Reference proteome</keyword>
<dbReference type="EMBL" id="JENX01000125">
    <property type="protein sequence ID" value="KEI14182.1"/>
    <property type="molecule type" value="Genomic_DNA"/>
</dbReference>
<geneLocation type="plasmid" evidence="1 2">
    <name>p1Ch9693</name>
</geneLocation>
<reference evidence="2" key="1">
    <citation type="journal article" date="2014" name="PLoS ONE">
        <title>Plasmidome interchange between Clostridium botulinum, Clostridium novyi and Clostridium haemolyticum converts strains of independent lineages into distinctly different pathogens.</title>
        <authorList>
            <person name="Skarin H."/>
            <person name="Segerman B."/>
        </authorList>
    </citation>
    <scope>NUCLEOTIDE SEQUENCE [LARGE SCALE GENOMIC DNA]</scope>
    <source>
        <strain evidence="2">NCTC 9693</strain>
    </source>
</reference>
<dbReference type="Proteomes" id="UP000027937">
    <property type="component" value="Plasmid p1Ch9693"/>
</dbReference>
<evidence type="ECO:0000313" key="1">
    <source>
        <dbReference type="EMBL" id="KEI14182.1"/>
    </source>
</evidence>
<protein>
    <submittedName>
        <fullName evidence="1">Uncharacterized protein</fullName>
    </submittedName>
</protein>
<evidence type="ECO:0000313" key="2">
    <source>
        <dbReference type="Proteomes" id="UP000027937"/>
    </source>
</evidence>
<gene>
    <name evidence="1" type="ORF">Z960_p0191</name>
</gene>
<proteinExistence type="predicted"/>
<accession>A0ABR4TBA7</accession>
<organism evidence="1 2">
    <name type="scientific">Clostridium haemolyticum NCTC 9693</name>
    <dbReference type="NCBI Taxonomy" id="1443114"/>
    <lineage>
        <taxon>Bacteria</taxon>
        <taxon>Bacillati</taxon>
        <taxon>Bacillota</taxon>
        <taxon>Clostridia</taxon>
        <taxon>Eubacteriales</taxon>
        <taxon>Clostridiaceae</taxon>
        <taxon>Clostridium</taxon>
    </lineage>
</organism>
<name>A0ABR4TBA7_CLOHA</name>
<keyword evidence="1" id="KW-0614">Plasmid</keyword>
<sequence length="290" mass="34544">MSTKEFKIKVFNKYGDKINILNDYTGGTKPIEFIYHCDKHGDIYKTINAKNILAKSFQPCNKCTKELQSEKAKIAKSKDEQYFYNKLKMYVEHKGGVLLSNKWTYAKDKYKVKCQNEHIFEATADRLMNKPTWCPYCSHHAGDFENEVKQIVHKQNGQLLSRYQNAVTHVRVKCNIHNYEWDIMPLNIKKGRWCPICNLPYSEKVVYDYLIKNKYQVVTQYSFDDLRSKKKEKLKFDFAILNNNNELLGLIEVDDVEHRYNTKDPKRIKARLRDRKKMNIAKYMIYLYLE</sequence>
<comment type="caution">
    <text evidence="1">The sequence shown here is derived from an EMBL/GenBank/DDBJ whole genome shotgun (WGS) entry which is preliminary data.</text>
</comment>